<evidence type="ECO:0000313" key="2">
    <source>
        <dbReference type="EMBL" id="KAG5183696.1"/>
    </source>
</evidence>
<dbReference type="OrthoDB" id="419768at2759"/>
<dbReference type="GO" id="GO:0060090">
    <property type="term" value="F:molecular adaptor activity"/>
    <property type="evidence" value="ECO:0007669"/>
    <property type="project" value="InterPro"/>
</dbReference>
<dbReference type="PROSITE" id="PS50020">
    <property type="entry name" value="WW_DOMAIN_2"/>
    <property type="match status" value="1"/>
</dbReference>
<comment type="caution">
    <text evidence="2">The sequence shown here is derived from an EMBL/GenBank/DDBJ whole genome shotgun (WGS) entry which is preliminary data.</text>
</comment>
<gene>
    <name evidence="2" type="ORF">JKP88DRAFT_220134</name>
</gene>
<organism evidence="2 3">
    <name type="scientific">Tribonema minus</name>
    <dbReference type="NCBI Taxonomy" id="303371"/>
    <lineage>
        <taxon>Eukaryota</taxon>
        <taxon>Sar</taxon>
        <taxon>Stramenopiles</taxon>
        <taxon>Ochrophyta</taxon>
        <taxon>PX clade</taxon>
        <taxon>Xanthophyceae</taxon>
        <taxon>Tribonematales</taxon>
        <taxon>Tribonemataceae</taxon>
        <taxon>Tribonema</taxon>
    </lineage>
</organism>
<dbReference type="Gene3D" id="2.20.70.10">
    <property type="match status" value="1"/>
</dbReference>
<dbReference type="PROSITE" id="PS01159">
    <property type="entry name" value="WW_DOMAIN_1"/>
    <property type="match status" value="1"/>
</dbReference>
<protein>
    <recommendedName>
        <fullName evidence="1">WW domain-containing protein</fullName>
    </recommendedName>
</protein>
<dbReference type="InterPro" id="IPR036020">
    <property type="entry name" value="WW_dom_sf"/>
</dbReference>
<dbReference type="InterPro" id="IPR030030">
    <property type="entry name" value="Sav"/>
</dbReference>
<sequence>MRHDKRGTDGHAATTGAAGMRLALPAGWARAYTGSGREYFIDHNTRTTSWTHPLLATPAMPAVDMKRSA</sequence>
<accession>A0A835YY24</accession>
<evidence type="ECO:0000313" key="3">
    <source>
        <dbReference type="Proteomes" id="UP000664859"/>
    </source>
</evidence>
<keyword evidence="3" id="KW-1185">Reference proteome</keyword>
<dbReference type="InterPro" id="IPR001202">
    <property type="entry name" value="WW_dom"/>
</dbReference>
<dbReference type="Proteomes" id="UP000664859">
    <property type="component" value="Unassembled WGS sequence"/>
</dbReference>
<dbReference type="PANTHER" id="PTHR47522">
    <property type="entry name" value="SALVADOR FAMILY WW DOMAIN-CONTAINING PROTEIN 1"/>
    <property type="match status" value="1"/>
</dbReference>
<evidence type="ECO:0000259" key="1">
    <source>
        <dbReference type="PROSITE" id="PS50020"/>
    </source>
</evidence>
<dbReference type="Pfam" id="PF00397">
    <property type="entry name" value="WW"/>
    <property type="match status" value="1"/>
</dbReference>
<proteinExistence type="predicted"/>
<dbReference type="PANTHER" id="PTHR47522:SF2">
    <property type="entry name" value="PROTEIN SALVADOR HOMOLOG 1"/>
    <property type="match status" value="1"/>
</dbReference>
<name>A0A835YY24_9STRA</name>
<dbReference type="AlphaFoldDB" id="A0A835YY24"/>
<dbReference type="CDD" id="cd00201">
    <property type="entry name" value="WW"/>
    <property type="match status" value="1"/>
</dbReference>
<dbReference type="SUPFAM" id="SSF51045">
    <property type="entry name" value="WW domain"/>
    <property type="match status" value="1"/>
</dbReference>
<dbReference type="GO" id="GO:0035329">
    <property type="term" value="P:hippo signaling"/>
    <property type="evidence" value="ECO:0007669"/>
    <property type="project" value="InterPro"/>
</dbReference>
<dbReference type="FunFam" id="2.20.70.10:FF:000034">
    <property type="entry name" value="syntaxin-binding protein 4 isoform X1"/>
    <property type="match status" value="1"/>
</dbReference>
<dbReference type="SMART" id="SM00456">
    <property type="entry name" value="WW"/>
    <property type="match status" value="1"/>
</dbReference>
<feature type="domain" description="WW" evidence="1">
    <location>
        <begin position="22"/>
        <end position="55"/>
    </location>
</feature>
<dbReference type="GO" id="GO:0008285">
    <property type="term" value="P:negative regulation of cell population proliferation"/>
    <property type="evidence" value="ECO:0007669"/>
    <property type="project" value="TreeGrafter"/>
</dbReference>
<reference evidence="2" key="1">
    <citation type="submission" date="2021-02" db="EMBL/GenBank/DDBJ databases">
        <title>First Annotated Genome of the Yellow-green Alga Tribonema minus.</title>
        <authorList>
            <person name="Mahan K.M."/>
        </authorList>
    </citation>
    <scope>NUCLEOTIDE SEQUENCE</scope>
    <source>
        <strain evidence="2">UTEX B ZZ1240</strain>
    </source>
</reference>
<dbReference type="GO" id="GO:0005829">
    <property type="term" value="C:cytosol"/>
    <property type="evidence" value="ECO:0007669"/>
    <property type="project" value="TreeGrafter"/>
</dbReference>
<dbReference type="EMBL" id="JAFCMP010000190">
    <property type="protein sequence ID" value="KAG5183696.1"/>
    <property type="molecule type" value="Genomic_DNA"/>
</dbReference>